<feature type="domain" description="PA" evidence="4">
    <location>
        <begin position="197"/>
        <end position="275"/>
    </location>
</feature>
<dbReference type="CDD" id="cd08022">
    <property type="entry name" value="M28_PSMA_like"/>
    <property type="match status" value="1"/>
</dbReference>
<dbReference type="GO" id="GO:0004180">
    <property type="term" value="F:carboxypeptidase activity"/>
    <property type="evidence" value="ECO:0007669"/>
    <property type="project" value="TreeGrafter"/>
</dbReference>
<dbReference type="SUPFAM" id="SSF52025">
    <property type="entry name" value="PA domain"/>
    <property type="match status" value="1"/>
</dbReference>
<keyword evidence="3" id="KW-0812">Transmembrane</keyword>
<protein>
    <recommendedName>
        <fullName evidence="9">Glutamate carboxypeptidase II</fullName>
    </recommendedName>
</protein>
<dbReference type="PANTHER" id="PTHR10404">
    <property type="entry name" value="N-ACETYLATED-ALPHA-LINKED ACIDIC DIPEPTIDASE"/>
    <property type="match status" value="1"/>
</dbReference>
<comment type="similarity">
    <text evidence="1">Belongs to the peptidase M28 family. M28B subfamily.</text>
</comment>
<dbReference type="OrthoDB" id="5841748at2759"/>
<dbReference type="STRING" id="1447875.A0A2B7YAI1"/>
<comment type="caution">
    <text evidence="7">The sequence shown here is derived from an EMBL/GenBank/DDBJ whole genome shotgun (WGS) entry which is preliminary data.</text>
</comment>
<dbReference type="Gene3D" id="1.20.930.40">
    <property type="entry name" value="Transferrin receptor-like, dimerisation domain"/>
    <property type="match status" value="1"/>
</dbReference>
<dbReference type="Pfam" id="PF04389">
    <property type="entry name" value="Peptidase_M28"/>
    <property type="match status" value="1"/>
</dbReference>
<evidence type="ECO:0000259" key="5">
    <source>
        <dbReference type="Pfam" id="PF04253"/>
    </source>
</evidence>
<evidence type="ECO:0000313" key="7">
    <source>
        <dbReference type="EMBL" id="PGH17928.1"/>
    </source>
</evidence>
<dbReference type="AlphaFoldDB" id="A0A2B7YAI1"/>
<reference evidence="7 8" key="1">
    <citation type="submission" date="2017-10" db="EMBL/GenBank/DDBJ databases">
        <title>Comparative genomics in systemic dimorphic fungi from Ajellomycetaceae.</title>
        <authorList>
            <person name="Munoz J.F."/>
            <person name="Mcewen J.G."/>
            <person name="Clay O.K."/>
            <person name="Cuomo C.A."/>
        </authorList>
    </citation>
    <scope>NUCLEOTIDE SEQUENCE [LARGE SCALE GENOMIC DNA]</scope>
    <source>
        <strain evidence="7 8">UAMH5409</strain>
    </source>
</reference>
<dbReference type="Gene3D" id="3.50.30.30">
    <property type="match status" value="1"/>
</dbReference>
<dbReference type="Proteomes" id="UP000223968">
    <property type="component" value="Unassembled WGS sequence"/>
</dbReference>
<evidence type="ECO:0000313" key="8">
    <source>
        <dbReference type="Proteomes" id="UP000223968"/>
    </source>
</evidence>
<evidence type="ECO:0000256" key="3">
    <source>
        <dbReference type="SAM" id="Phobius"/>
    </source>
</evidence>
<keyword evidence="3" id="KW-0472">Membrane</keyword>
<feature type="domain" description="Transferrin receptor-like dimerisation" evidence="5">
    <location>
        <begin position="638"/>
        <end position="764"/>
    </location>
</feature>
<gene>
    <name evidence="7" type="ORF">AJ79_00827</name>
</gene>
<dbReference type="EMBL" id="PDNB01000007">
    <property type="protein sequence ID" value="PGH17928.1"/>
    <property type="molecule type" value="Genomic_DNA"/>
</dbReference>
<keyword evidence="8" id="KW-1185">Reference proteome</keyword>
<feature type="domain" description="Peptidase M28" evidence="6">
    <location>
        <begin position="390"/>
        <end position="580"/>
    </location>
</feature>
<evidence type="ECO:0000259" key="6">
    <source>
        <dbReference type="Pfam" id="PF04389"/>
    </source>
</evidence>
<dbReference type="InterPro" id="IPR007365">
    <property type="entry name" value="TFR-like_dimer_dom"/>
</dbReference>
<evidence type="ECO:0000256" key="1">
    <source>
        <dbReference type="ARBA" id="ARBA00005634"/>
    </source>
</evidence>
<dbReference type="InterPro" id="IPR003137">
    <property type="entry name" value="PA_domain"/>
</dbReference>
<dbReference type="SUPFAM" id="SSF47672">
    <property type="entry name" value="Transferrin receptor-like dimerisation domain"/>
    <property type="match status" value="1"/>
</dbReference>
<keyword evidence="3" id="KW-1133">Transmembrane helix</keyword>
<dbReference type="PANTHER" id="PTHR10404:SF46">
    <property type="entry name" value="VACUOLAR PROTEIN SORTING-ASSOCIATED PROTEIN 70"/>
    <property type="match status" value="1"/>
</dbReference>
<sequence length="764" mass="84390">MPITESTPLLVVQVAPPRPRYPHSTLRRACTIGLATLLCIATVLFLVPFAILPRDHGSIWSYLPWAHPLPHNSWPHGNGLNYTALQDILQTVPSASKAKEWSRYYTSGPHLAGKNLSQAVWTQQRWQEFGLETSISSYDIYINYPIDHRLALLEKKGKNTTVKYEASLEEDVLPEDSTSGLVDRIPTFHGYSASGNVTAQFVYANFGTYDDFSDLVKANVSLDGKIALVKYGRIFRGLKVKRAQELGMVGVVIYTDPQEDGEITEENGYKAYPDGPARNPSAVQRGSVQFLSIAPGDPTTPGYPSTPDCPRKDPSRSTPSIPSLPISYKDAIPLLKALNGHGPKASDFNEYWQGGGLTHKGVEYNIGPTPEDVVLNLNNEQEYVTTPLWNVIGVLKGTIPDEVIVIGNHRDAWIAGGAGDPNSGSAALNEVIRSFGQAVKAGWKPLRTIVFASWDGEEYGLIGSTEWVEENLSWLSKSVVAYLNVDVAAAGRHFKASASPLLNKAIYEATGLVLSPNQTVVNQTVLDVWGGDISTMGSGSDFTAFQDFAGIPSFDYAFAQKDGDAVYQYHSNYDSFDWMNRYGDPNWTYHVAAAKVLSLTAAYLVETPVLGLNATDYASGLAAYLDSVKEKATTADFNFKALDVAIAQLYNAAVAFDAYTASLTEQLHEHLPWWKYWKRIQLFFKIRSANSKYKNLERKFLYQKGLDGRDWYKHVVFAPGLWTGYSGATFPGLVESFQSGDLNNAKRWKTIIKERIDEATALLK</sequence>
<dbReference type="Gene3D" id="3.40.630.10">
    <property type="entry name" value="Zn peptidases"/>
    <property type="match status" value="1"/>
</dbReference>
<dbReference type="FunFam" id="3.50.30.30:FF:000008">
    <property type="entry name" value="Glutamate carboxypeptidase 2"/>
    <property type="match status" value="1"/>
</dbReference>
<evidence type="ECO:0000256" key="2">
    <source>
        <dbReference type="SAM" id="MobiDB-lite"/>
    </source>
</evidence>
<proteinExistence type="inferred from homology"/>
<evidence type="ECO:0000259" key="4">
    <source>
        <dbReference type="Pfam" id="PF02225"/>
    </source>
</evidence>
<dbReference type="CDD" id="cd02121">
    <property type="entry name" value="PA_GCPII_like"/>
    <property type="match status" value="1"/>
</dbReference>
<dbReference type="FunFam" id="3.40.630.10:FF:000101">
    <property type="entry name" value="N-acetylated alpha-linked acidic dipeptidase like 1"/>
    <property type="match status" value="1"/>
</dbReference>
<name>A0A2B7YAI1_9EURO</name>
<feature type="transmembrane region" description="Helical" evidence="3">
    <location>
        <begin position="29"/>
        <end position="51"/>
    </location>
</feature>
<organism evidence="7 8">
    <name type="scientific">Helicocarpus griseus UAMH5409</name>
    <dbReference type="NCBI Taxonomy" id="1447875"/>
    <lineage>
        <taxon>Eukaryota</taxon>
        <taxon>Fungi</taxon>
        <taxon>Dikarya</taxon>
        <taxon>Ascomycota</taxon>
        <taxon>Pezizomycotina</taxon>
        <taxon>Eurotiomycetes</taxon>
        <taxon>Eurotiomycetidae</taxon>
        <taxon>Onygenales</taxon>
        <taxon>Ajellomycetaceae</taxon>
        <taxon>Helicocarpus</taxon>
    </lineage>
</organism>
<dbReference type="InterPro" id="IPR007484">
    <property type="entry name" value="Peptidase_M28"/>
</dbReference>
<feature type="region of interest" description="Disordered" evidence="2">
    <location>
        <begin position="293"/>
        <end position="324"/>
    </location>
</feature>
<dbReference type="SUPFAM" id="SSF53187">
    <property type="entry name" value="Zn-dependent exopeptidases"/>
    <property type="match status" value="1"/>
</dbReference>
<dbReference type="InterPro" id="IPR036757">
    <property type="entry name" value="TFR-like_dimer_dom_sf"/>
</dbReference>
<dbReference type="InterPro" id="IPR039373">
    <property type="entry name" value="Peptidase_M28B"/>
</dbReference>
<accession>A0A2B7YAI1</accession>
<dbReference type="Pfam" id="PF02225">
    <property type="entry name" value="PA"/>
    <property type="match status" value="1"/>
</dbReference>
<evidence type="ECO:0008006" key="9">
    <source>
        <dbReference type="Google" id="ProtNLM"/>
    </source>
</evidence>
<dbReference type="Pfam" id="PF04253">
    <property type="entry name" value="TFR_dimer"/>
    <property type="match status" value="1"/>
</dbReference>
<dbReference type="InterPro" id="IPR046450">
    <property type="entry name" value="PA_dom_sf"/>
</dbReference>